<evidence type="ECO:0000313" key="1">
    <source>
        <dbReference type="EMBL" id="SVA23002.1"/>
    </source>
</evidence>
<name>A0A381U435_9ZZZZ</name>
<organism evidence="1">
    <name type="scientific">marine metagenome</name>
    <dbReference type="NCBI Taxonomy" id="408172"/>
    <lineage>
        <taxon>unclassified sequences</taxon>
        <taxon>metagenomes</taxon>
        <taxon>ecological metagenomes</taxon>
    </lineage>
</organism>
<gene>
    <name evidence="1" type="ORF">METZ01_LOCUS75856</name>
</gene>
<proteinExistence type="predicted"/>
<protein>
    <submittedName>
        <fullName evidence="1">Uncharacterized protein</fullName>
    </submittedName>
</protein>
<accession>A0A381U435</accession>
<reference evidence="1" key="1">
    <citation type="submission" date="2018-05" db="EMBL/GenBank/DDBJ databases">
        <authorList>
            <person name="Lanie J.A."/>
            <person name="Ng W.-L."/>
            <person name="Kazmierczak K.M."/>
            <person name="Andrzejewski T.M."/>
            <person name="Davidsen T.M."/>
            <person name="Wayne K.J."/>
            <person name="Tettelin H."/>
            <person name="Glass J.I."/>
            <person name="Rusch D."/>
            <person name="Podicherti R."/>
            <person name="Tsui H.-C.T."/>
            <person name="Winkler M.E."/>
        </authorList>
    </citation>
    <scope>NUCLEOTIDE SEQUENCE</scope>
</reference>
<dbReference type="EMBL" id="UINC01005700">
    <property type="protein sequence ID" value="SVA23002.1"/>
    <property type="molecule type" value="Genomic_DNA"/>
</dbReference>
<sequence>MVKDHVGFARGGSSPPLGIILSSRVHTE</sequence>
<dbReference type="AlphaFoldDB" id="A0A381U435"/>